<evidence type="ECO:0000313" key="1">
    <source>
        <dbReference type="EMBL" id="PVY35204.1"/>
    </source>
</evidence>
<name>A0A2U1AFP3_9BACT</name>
<proteinExistence type="predicted"/>
<evidence type="ECO:0000313" key="2">
    <source>
        <dbReference type="Proteomes" id="UP000245959"/>
    </source>
</evidence>
<reference evidence="1 2" key="1">
    <citation type="submission" date="2018-04" db="EMBL/GenBank/DDBJ databases">
        <title>Genomic Encyclopedia of Type Strains, Phase IV (KMG-IV): sequencing the most valuable type-strain genomes for metagenomic binning, comparative biology and taxonomic classification.</title>
        <authorList>
            <person name="Goeker M."/>
        </authorList>
    </citation>
    <scope>NUCLEOTIDE SEQUENCE [LARGE SCALE GENOMIC DNA]</scope>
    <source>
        <strain evidence="1 2">DSM 14823</strain>
    </source>
</reference>
<dbReference type="RefSeq" id="WP_116885736.1">
    <property type="nucleotide sequence ID" value="NZ_CABMMC010000002.1"/>
</dbReference>
<protein>
    <submittedName>
        <fullName evidence="1">Uncharacterized protein</fullName>
    </submittedName>
</protein>
<comment type="caution">
    <text evidence="1">The sequence shown here is derived from an EMBL/GenBank/DDBJ whole genome shotgun (WGS) entry which is preliminary data.</text>
</comment>
<sequence>MATRFKITQSREDLIATGGIAMVGALLNDNRGLASVDKLTTDRIKGTSINSFLKGIPFIHV</sequence>
<organism evidence="1 2">
    <name type="scientific">Victivallis vadensis</name>
    <dbReference type="NCBI Taxonomy" id="172901"/>
    <lineage>
        <taxon>Bacteria</taxon>
        <taxon>Pseudomonadati</taxon>
        <taxon>Lentisphaerota</taxon>
        <taxon>Lentisphaeria</taxon>
        <taxon>Victivallales</taxon>
        <taxon>Victivallaceae</taxon>
        <taxon>Victivallis</taxon>
    </lineage>
</organism>
<accession>A0A2U1AFP3</accession>
<dbReference type="Proteomes" id="UP000245959">
    <property type="component" value="Unassembled WGS sequence"/>
</dbReference>
<dbReference type="EMBL" id="QEKH01000042">
    <property type="protein sequence ID" value="PVY35204.1"/>
    <property type="molecule type" value="Genomic_DNA"/>
</dbReference>
<dbReference type="AlphaFoldDB" id="A0A2U1AFP3"/>
<dbReference type="GeneID" id="78297001"/>
<gene>
    <name evidence="1" type="ORF">C8D82_14231</name>
</gene>
<keyword evidence="2" id="KW-1185">Reference proteome</keyword>